<name>A0A255IEI5_9FIRM</name>
<comment type="caution">
    <text evidence="7">The sequence shown here is derived from an EMBL/GenBank/DDBJ whole genome shotgun (WGS) entry which is preliminary data.</text>
</comment>
<feature type="transmembrane region" description="Helical" evidence="6">
    <location>
        <begin position="178"/>
        <end position="199"/>
    </location>
</feature>
<dbReference type="Pfam" id="PF04286">
    <property type="entry name" value="DUF445"/>
    <property type="match status" value="1"/>
</dbReference>
<evidence type="ECO:0000256" key="5">
    <source>
        <dbReference type="ARBA" id="ARBA00023136"/>
    </source>
</evidence>
<dbReference type="AlphaFoldDB" id="A0A255IEI5"/>
<protein>
    <submittedName>
        <fullName evidence="7">DUF445 family protein</fullName>
    </submittedName>
</protein>
<comment type="subcellular location">
    <subcellularLocation>
        <location evidence="1">Endomembrane system</location>
    </subcellularLocation>
</comment>
<dbReference type="InterPro" id="IPR007383">
    <property type="entry name" value="DUF445"/>
</dbReference>
<feature type="transmembrane region" description="Helical" evidence="6">
    <location>
        <begin position="6"/>
        <end position="30"/>
    </location>
</feature>
<dbReference type="EMBL" id="NOJZ02000005">
    <property type="protein sequence ID" value="RDY24119.1"/>
    <property type="molecule type" value="Genomic_DNA"/>
</dbReference>
<dbReference type="PANTHER" id="PTHR35791:SF1">
    <property type="entry name" value="UPF0754 MEMBRANE PROTEIN YHEB"/>
    <property type="match status" value="1"/>
</dbReference>
<evidence type="ECO:0000256" key="3">
    <source>
        <dbReference type="ARBA" id="ARBA00022692"/>
    </source>
</evidence>
<keyword evidence="5 6" id="KW-0472">Membrane</keyword>
<accession>A0A255IEI5</accession>
<organism evidence="7 8">
    <name type="scientific">Romboutsia maritimum</name>
    <dbReference type="NCBI Taxonomy" id="2020948"/>
    <lineage>
        <taxon>Bacteria</taxon>
        <taxon>Bacillati</taxon>
        <taxon>Bacillota</taxon>
        <taxon>Clostridia</taxon>
        <taxon>Peptostreptococcales</taxon>
        <taxon>Peptostreptococcaceae</taxon>
        <taxon>Romboutsia</taxon>
    </lineage>
</organism>
<evidence type="ECO:0000256" key="1">
    <source>
        <dbReference type="ARBA" id="ARBA00004308"/>
    </source>
</evidence>
<sequence length="200" mass="22714">MDNILRILILAIIGGMIGYITNVVAIKLIFRPIEPINIPVLNINIIGLIPKRKNEIAENIGEIIQNEFISTEEILSNIVTEEDKNKLVEYIKIKVKMIVQEKAGFIPGPLKGMVQNYINDIIEEEVKQSIDDLSEEMINKANERINVQEMVKDKINDLDLYELENIIIKIAKQELKHIEVLGLVLGFMIGIIQGVITIFI</sequence>
<evidence type="ECO:0000256" key="6">
    <source>
        <dbReference type="SAM" id="Phobius"/>
    </source>
</evidence>
<dbReference type="OrthoDB" id="9787430at2"/>
<comment type="similarity">
    <text evidence="2">Belongs to the UPF0754 family.</text>
</comment>
<evidence type="ECO:0000313" key="7">
    <source>
        <dbReference type="EMBL" id="RDY24119.1"/>
    </source>
</evidence>
<evidence type="ECO:0000256" key="4">
    <source>
        <dbReference type="ARBA" id="ARBA00022989"/>
    </source>
</evidence>
<evidence type="ECO:0000313" key="8">
    <source>
        <dbReference type="Proteomes" id="UP000243494"/>
    </source>
</evidence>
<proteinExistence type="inferred from homology"/>
<evidence type="ECO:0000256" key="2">
    <source>
        <dbReference type="ARBA" id="ARBA00008053"/>
    </source>
</evidence>
<dbReference type="Proteomes" id="UP000243494">
    <property type="component" value="Unassembled WGS sequence"/>
</dbReference>
<gene>
    <name evidence="7" type="ORF">CHF27_004695</name>
</gene>
<reference evidence="7 8" key="1">
    <citation type="journal article" date="2017" name="Genome Announc.">
        <title>Draft Genome Sequence of Romboutsia maritimum sp. nov. Strain CCRI-22766(T), Isolated from Coastal Estuarine Mud.</title>
        <authorList>
            <person name="Maheux A.F."/>
            <person name="Boudreau D.K."/>
            <person name="Berube E."/>
            <person name="Boissinot M."/>
            <person name="Raymond F."/>
            <person name="Brodeur S."/>
            <person name="Corbeil J."/>
            <person name="Brightwell G."/>
            <person name="Broda D."/>
            <person name="Omar R.F."/>
            <person name="Bergeron M.G."/>
        </authorList>
    </citation>
    <scope>NUCLEOTIDE SEQUENCE [LARGE SCALE GENOMIC DNA]</scope>
    <source>
        <strain evidence="7 8">CCRI-22766</strain>
    </source>
</reference>
<keyword evidence="3 6" id="KW-0812">Transmembrane</keyword>
<dbReference type="RefSeq" id="WP_095405216.1">
    <property type="nucleotide sequence ID" value="NZ_NOJZ02000005.1"/>
</dbReference>
<keyword evidence="4 6" id="KW-1133">Transmembrane helix</keyword>
<dbReference type="PANTHER" id="PTHR35791">
    <property type="entry name" value="UPF0754 MEMBRANE PROTEIN YHEB"/>
    <property type="match status" value="1"/>
</dbReference>
<keyword evidence="8" id="KW-1185">Reference proteome</keyword>
<dbReference type="GO" id="GO:0012505">
    <property type="term" value="C:endomembrane system"/>
    <property type="evidence" value="ECO:0007669"/>
    <property type="project" value="UniProtKB-SubCell"/>
</dbReference>